<dbReference type="Proteomes" id="UP000183843">
    <property type="component" value="Unassembled WGS sequence"/>
</dbReference>
<proteinExistence type="predicted"/>
<gene>
    <name evidence="1" type="ORF">SAMN05216587_10922</name>
</gene>
<accession>A0A1I0Y0Q8</accession>
<evidence type="ECO:0000313" key="1">
    <source>
        <dbReference type="EMBL" id="SFB06792.1"/>
    </source>
</evidence>
<dbReference type="AlphaFoldDB" id="A0A1I0Y0Q8"/>
<reference evidence="1 2" key="1">
    <citation type="submission" date="2016-10" db="EMBL/GenBank/DDBJ databases">
        <authorList>
            <person name="de Groot N.N."/>
        </authorList>
    </citation>
    <scope>NUCLEOTIDE SEQUENCE [LARGE SCALE GENOMIC DNA]</scope>
    <source>
        <strain evidence="1 2">L14</strain>
    </source>
</reference>
<dbReference type="RefSeq" id="WP_074816268.1">
    <property type="nucleotide sequence ID" value="NZ_FOJX01000009.1"/>
</dbReference>
<sequence length="96" mass="11148">MVKIINGKKYSTDTAKVVAYYDNIDGFRILQCNDAKFFEKTLYKKRTGEYFICTEGNNRSGVEIGIEPVSEEGAKKWSEIYLDANEYERIWGEVEE</sequence>
<protein>
    <submittedName>
        <fullName evidence="1">Uncharacterized protein</fullName>
    </submittedName>
</protein>
<dbReference type="EMBL" id="FOJX01000009">
    <property type="protein sequence ID" value="SFB06792.1"/>
    <property type="molecule type" value="Genomic_DNA"/>
</dbReference>
<organism evidence="1 2">
    <name type="scientific">Selenomonas ruminantium</name>
    <dbReference type="NCBI Taxonomy" id="971"/>
    <lineage>
        <taxon>Bacteria</taxon>
        <taxon>Bacillati</taxon>
        <taxon>Bacillota</taxon>
        <taxon>Negativicutes</taxon>
        <taxon>Selenomonadales</taxon>
        <taxon>Selenomonadaceae</taxon>
        <taxon>Selenomonas</taxon>
    </lineage>
</organism>
<name>A0A1I0Y0Q8_SELRU</name>
<evidence type="ECO:0000313" key="2">
    <source>
        <dbReference type="Proteomes" id="UP000183843"/>
    </source>
</evidence>